<feature type="region of interest" description="Disordered" evidence="1">
    <location>
        <begin position="57"/>
        <end position="125"/>
    </location>
</feature>
<sequence length="714" mass="73600">MGRGRLARSLQHALTLEGRAAAGQPALIEAGAATAAAASPQQRALCPLPSARPRLLAPAGAAARAPSWPTHGSCQRPPAWWGLAAPRSSTTAAAPPGVPAPQQQQQQQHQHQQPDGPVQAGADQAAWRAARVARLQRVAGCDPAAAEALARDHPTLLLLGPYVLRRLARPSLGSDFPGGGEAGLTGGHKAGAAGAGSPVLFKAAVDAPAVLQMRAMTWGMRIHIGQLAEHCRTHLGLPVDAGRDFAIVWLGPRLQPRVVRRASPAAAAAAGPPQPPPGAQARAAAGAAPREPPPPPSPPVRRRRDARAPFALLAYRHGAVVLLGPPALALSTDTEFEMPDADAALLSRVMPLGVFYRTGLPEGSAETGPSLAQPAAADVQTIEIEPAAAAAARKEPDRLVLRTLDVGHLCVASSILGQSVALSQVDKEVDAALAALHAAMAKVPPSRVTGTFASAQDNRLFKAAAYGSLAITDAHSLLAAGGELSWRYDAFSAAWTLLAEDFDLAPRFRALQLKLDEIKHTAAFDLKHRGVRRYAKLTDRVILLLVISCVVAFVEMLLPPNADHHGGGARGKLGIGGGGGGGGGGGADREWRWDGGGGGGEGRWWRRLPLGARRSAGEGEGAPADAGAVAEAVAAGGDAEALPEPAAASDGRPEVRALPDGELIISDAEAGDGDEPPPWPQQQGAPAGGDEPPAGGPGRWWRRSAQRPQPPRDS</sequence>
<dbReference type="EMBL" id="BDRX01000018">
    <property type="protein sequence ID" value="GBF90604.1"/>
    <property type="molecule type" value="Genomic_DNA"/>
</dbReference>
<feature type="compositionally biased region" description="Gly residues" evidence="1">
    <location>
        <begin position="569"/>
        <end position="586"/>
    </location>
</feature>
<feature type="compositionally biased region" description="Pro residues" evidence="1">
    <location>
        <begin position="290"/>
        <end position="299"/>
    </location>
</feature>
<feature type="region of interest" description="Disordered" evidence="1">
    <location>
        <begin position="569"/>
        <end position="605"/>
    </location>
</feature>
<evidence type="ECO:0008006" key="4">
    <source>
        <dbReference type="Google" id="ProtNLM"/>
    </source>
</evidence>
<organism evidence="2 3">
    <name type="scientific">Raphidocelis subcapitata</name>
    <dbReference type="NCBI Taxonomy" id="307507"/>
    <lineage>
        <taxon>Eukaryota</taxon>
        <taxon>Viridiplantae</taxon>
        <taxon>Chlorophyta</taxon>
        <taxon>core chlorophytes</taxon>
        <taxon>Chlorophyceae</taxon>
        <taxon>CS clade</taxon>
        <taxon>Sphaeropleales</taxon>
        <taxon>Selenastraceae</taxon>
        <taxon>Raphidocelis</taxon>
    </lineage>
</organism>
<evidence type="ECO:0000313" key="2">
    <source>
        <dbReference type="EMBL" id="GBF90604.1"/>
    </source>
</evidence>
<protein>
    <recommendedName>
        <fullName evidence="4">DUF155 domain-containing protein</fullName>
    </recommendedName>
</protein>
<evidence type="ECO:0000313" key="3">
    <source>
        <dbReference type="Proteomes" id="UP000247498"/>
    </source>
</evidence>
<comment type="caution">
    <text evidence="2">The sequence shown here is derived from an EMBL/GenBank/DDBJ whole genome shotgun (WGS) entry which is preliminary data.</text>
</comment>
<feature type="compositionally biased region" description="Low complexity" evidence="1">
    <location>
        <begin position="681"/>
        <end position="693"/>
    </location>
</feature>
<feature type="compositionally biased region" description="Low complexity" evidence="1">
    <location>
        <begin position="279"/>
        <end position="289"/>
    </location>
</feature>
<feature type="compositionally biased region" description="Low complexity" evidence="1">
    <location>
        <begin position="84"/>
        <end position="125"/>
    </location>
</feature>
<name>A0A2V0NSJ8_9CHLO</name>
<evidence type="ECO:0000256" key="1">
    <source>
        <dbReference type="SAM" id="MobiDB-lite"/>
    </source>
</evidence>
<feature type="region of interest" description="Disordered" evidence="1">
    <location>
        <begin position="265"/>
        <end position="303"/>
    </location>
</feature>
<dbReference type="InParanoid" id="A0A2V0NSJ8"/>
<dbReference type="AlphaFoldDB" id="A0A2V0NSJ8"/>
<feature type="region of interest" description="Disordered" evidence="1">
    <location>
        <begin position="635"/>
        <end position="714"/>
    </location>
</feature>
<proteinExistence type="predicted"/>
<feature type="compositionally biased region" description="Low complexity" evidence="1">
    <location>
        <begin position="57"/>
        <end position="66"/>
    </location>
</feature>
<dbReference type="Proteomes" id="UP000247498">
    <property type="component" value="Unassembled WGS sequence"/>
</dbReference>
<gene>
    <name evidence="2" type="ORF">Rsub_03176</name>
</gene>
<accession>A0A2V0NSJ8</accession>
<reference evidence="2 3" key="1">
    <citation type="journal article" date="2018" name="Sci. Rep.">
        <title>Raphidocelis subcapitata (=Pseudokirchneriella subcapitata) provides an insight into genome evolution and environmental adaptations in the Sphaeropleales.</title>
        <authorList>
            <person name="Suzuki S."/>
            <person name="Yamaguchi H."/>
            <person name="Nakajima N."/>
            <person name="Kawachi M."/>
        </authorList>
    </citation>
    <scope>NUCLEOTIDE SEQUENCE [LARGE SCALE GENOMIC DNA]</scope>
    <source>
        <strain evidence="2 3">NIES-35</strain>
    </source>
</reference>
<keyword evidence="3" id="KW-1185">Reference proteome</keyword>